<evidence type="ECO:0000313" key="1">
    <source>
        <dbReference type="EMBL" id="SNR14456.1"/>
    </source>
</evidence>
<evidence type="ECO:0000313" key="2">
    <source>
        <dbReference type="Proteomes" id="UP000215214"/>
    </source>
</evidence>
<proteinExistence type="predicted"/>
<dbReference type="Proteomes" id="UP000215214">
    <property type="component" value="Chromosome TJEJU"/>
</dbReference>
<dbReference type="EMBL" id="LT899436">
    <property type="protein sequence ID" value="SNR14456.1"/>
    <property type="molecule type" value="Genomic_DNA"/>
</dbReference>
<reference evidence="1 2" key="1">
    <citation type="submission" date="2017-07" db="EMBL/GenBank/DDBJ databases">
        <authorList>
            <person name="Sun Z.S."/>
            <person name="Albrecht U."/>
            <person name="Echele G."/>
            <person name="Lee C.C."/>
        </authorList>
    </citation>
    <scope>NUCLEOTIDE SEQUENCE [LARGE SCALE GENOMIC DNA]</scope>
    <source>
        <strain evidence="2">type strain: KCTC 22618</strain>
    </source>
</reference>
<keyword evidence="2" id="KW-1185">Reference proteome</keyword>
<dbReference type="KEGG" id="tje:TJEJU_0680"/>
<gene>
    <name evidence="1" type="ORF">TJEJU_0680</name>
</gene>
<protein>
    <submittedName>
        <fullName evidence="1">Uncharacterized protein</fullName>
    </submittedName>
</protein>
<dbReference type="RefSeq" id="WP_095069424.1">
    <property type="nucleotide sequence ID" value="NZ_LT899436.1"/>
</dbReference>
<organism evidence="1 2">
    <name type="scientific">Tenacibaculum jejuense</name>
    <dbReference type="NCBI Taxonomy" id="584609"/>
    <lineage>
        <taxon>Bacteria</taxon>
        <taxon>Pseudomonadati</taxon>
        <taxon>Bacteroidota</taxon>
        <taxon>Flavobacteriia</taxon>
        <taxon>Flavobacteriales</taxon>
        <taxon>Flavobacteriaceae</taxon>
        <taxon>Tenacibaculum</taxon>
    </lineage>
</organism>
<accession>A0A238U626</accession>
<sequence>MKELERKDLERIKEYFGDLLPKEVNKEFENLIDSKVKEQHKKIDNLKKDLIKSSISLNLSDLNTYLKINKKIEVSIKASS</sequence>
<name>A0A238U626_9FLAO</name>
<dbReference type="AlphaFoldDB" id="A0A238U626"/>